<feature type="domain" description="Proliferating cell nuclear antigen PCNA C-terminal" evidence="1">
    <location>
        <begin position="27"/>
        <end position="125"/>
    </location>
</feature>
<protein>
    <recommendedName>
        <fullName evidence="1">Proliferating cell nuclear antigen PCNA C-terminal domain-containing protein</fullName>
    </recommendedName>
</protein>
<evidence type="ECO:0000313" key="2">
    <source>
        <dbReference type="EMBL" id="WVY89983.1"/>
    </source>
</evidence>
<sequence length="130" mass="14785">MEECPEQYGVTLVFQNPRHDKTSEFIMKEISIDKEHVLHISEVNEEIKFITKGELGTSIVTCRQKFDVDKPEESVVIEMNEPIRGTFSLKLINSVTKAACLSDRVSFLREMPSVVEYKIVQTGYAREGSG</sequence>
<dbReference type="PANTHER" id="PTHR11352:SF0">
    <property type="entry name" value="PROLIFERATING CELL NUCLEAR ANTIGEN"/>
    <property type="match status" value="1"/>
</dbReference>
<proteinExistence type="predicted"/>
<dbReference type="GO" id="GO:0006298">
    <property type="term" value="P:mismatch repair"/>
    <property type="evidence" value="ECO:0007669"/>
    <property type="project" value="TreeGrafter"/>
</dbReference>
<dbReference type="SUPFAM" id="SSF55979">
    <property type="entry name" value="DNA clamp"/>
    <property type="match status" value="1"/>
</dbReference>
<gene>
    <name evidence="2" type="ORF">V8G54_035497</name>
</gene>
<organism evidence="2 3">
    <name type="scientific">Vigna mungo</name>
    <name type="common">Black gram</name>
    <name type="synonym">Phaseolus mungo</name>
    <dbReference type="NCBI Taxonomy" id="3915"/>
    <lineage>
        <taxon>Eukaryota</taxon>
        <taxon>Viridiplantae</taxon>
        <taxon>Streptophyta</taxon>
        <taxon>Embryophyta</taxon>
        <taxon>Tracheophyta</taxon>
        <taxon>Spermatophyta</taxon>
        <taxon>Magnoliopsida</taxon>
        <taxon>eudicotyledons</taxon>
        <taxon>Gunneridae</taxon>
        <taxon>Pentapetalae</taxon>
        <taxon>rosids</taxon>
        <taxon>fabids</taxon>
        <taxon>Fabales</taxon>
        <taxon>Fabaceae</taxon>
        <taxon>Papilionoideae</taxon>
        <taxon>50 kb inversion clade</taxon>
        <taxon>NPAAA clade</taxon>
        <taxon>indigoferoid/millettioid clade</taxon>
        <taxon>Phaseoleae</taxon>
        <taxon>Vigna</taxon>
    </lineage>
</organism>
<evidence type="ECO:0000259" key="1">
    <source>
        <dbReference type="Pfam" id="PF02747"/>
    </source>
</evidence>
<dbReference type="GO" id="GO:0006275">
    <property type="term" value="P:regulation of DNA replication"/>
    <property type="evidence" value="ECO:0007669"/>
    <property type="project" value="InterPro"/>
</dbReference>
<keyword evidence="3" id="KW-1185">Reference proteome</keyword>
<reference evidence="2 3" key="1">
    <citation type="journal article" date="2023" name="Life. Sci Alliance">
        <title>Evolutionary insights into 3D genome organization and epigenetic landscape of Vigna mungo.</title>
        <authorList>
            <person name="Junaid A."/>
            <person name="Singh B."/>
            <person name="Bhatia S."/>
        </authorList>
    </citation>
    <scope>NUCLEOTIDE SEQUENCE [LARGE SCALE GENOMIC DNA]</scope>
    <source>
        <strain evidence="2">Urdbean</strain>
    </source>
</reference>
<dbReference type="PANTHER" id="PTHR11352">
    <property type="entry name" value="PROLIFERATING CELL NUCLEAR ANTIGEN"/>
    <property type="match status" value="1"/>
</dbReference>
<dbReference type="AlphaFoldDB" id="A0AAQ3REH2"/>
<dbReference type="Proteomes" id="UP001374535">
    <property type="component" value="Chromosome 11"/>
</dbReference>
<dbReference type="GO" id="GO:0043626">
    <property type="term" value="C:PCNA complex"/>
    <property type="evidence" value="ECO:0007669"/>
    <property type="project" value="TreeGrafter"/>
</dbReference>
<dbReference type="GO" id="GO:0019985">
    <property type="term" value="P:translesion synthesis"/>
    <property type="evidence" value="ECO:0007669"/>
    <property type="project" value="TreeGrafter"/>
</dbReference>
<dbReference type="GO" id="GO:0030337">
    <property type="term" value="F:DNA polymerase processivity factor activity"/>
    <property type="evidence" value="ECO:0007669"/>
    <property type="project" value="InterPro"/>
</dbReference>
<dbReference type="InterPro" id="IPR046938">
    <property type="entry name" value="DNA_clamp_sf"/>
</dbReference>
<dbReference type="Pfam" id="PF02747">
    <property type="entry name" value="PCNA_C"/>
    <property type="match status" value="1"/>
</dbReference>
<dbReference type="InterPro" id="IPR000730">
    <property type="entry name" value="Pr_cel_nuc_antig"/>
</dbReference>
<accession>A0AAQ3REH2</accession>
<dbReference type="GO" id="GO:0003677">
    <property type="term" value="F:DNA binding"/>
    <property type="evidence" value="ECO:0007669"/>
    <property type="project" value="InterPro"/>
</dbReference>
<evidence type="ECO:0000313" key="3">
    <source>
        <dbReference type="Proteomes" id="UP001374535"/>
    </source>
</evidence>
<dbReference type="GO" id="GO:0006272">
    <property type="term" value="P:leading strand elongation"/>
    <property type="evidence" value="ECO:0007669"/>
    <property type="project" value="TreeGrafter"/>
</dbReference>
<name>A0AAQ3REH2_VIGMU</name>
<dbReference type="InterPro" id="IPR022649">
    <property type="entry name" value="Pr_cel_nuc_antig_C"/>
</dbReference>
<dbReference type="EMBL" id="CP144690">
    <property type="protein sequence ID" value="WVY89983.1"/>
    <property type="molecule type" value="Genomic_DNA"/>
</dbReference>
<dbReference type="Gene3D" id="3.10.150.10">
    <property type="entry name" value="DNA Polymerase III, subunit A, domain 2"/>
    <property type="match status" value="1"/>
</dbReference>